<evidence type="ECO:0000313" key="1">
    <source>
        <dbReference type="EMBL" id="MBT0724108.1"/>
    </source>
</evidence>
<evidence type="ECO:0000313" key="2">
    <source>
        <dbReference type="Proteomes" id="UP000790096"/>
    </source>
</evidence>
<comment type="caution">
    <text evidence="1">The sequence shown here is derived from an EMBL/GenBank/DDBJ whole genome shotgun (WGS) entry which is preliminary data.</text>
</comment>
<accession>A0ABS5SZA7</accession>
<sequence length="219" mass="24567">MPGTELETYCELIPALKLRTTNKKGRHLSTARAIALIEDYGVETPRGFIHVPQGPLTSSTVERHLTMMKLDHLRFSESQPPSGFRHLTAMIAGNLICLPRIQTTGSLRIPGAADNDLSGQCPVAKSQLFQNEMPALGIDWKTHLLASSDGTRTTARSKGKVERPFRTVKEAHDTLYHFTSRRQNIRPIPIQNESGSVNYWHFSKSANVPWYCLLMKLMT</sequence>
<gene>
    <name evidence="1" type="ORF">HH682_06570</name>
</gene>
<protein>
    <submittedName>
        <fullName evidence="1">Uncharacterized protein</fullName>
    </submittedName>
</protein>
<keyword evidence="2" id="KW-1185">Reference proteome</keyword>
<name>A0ABS5SZA7_9GAMM</name>
<reference evidence="1 2" key="1">
    <citation type="submission" date="2020-04" db="EMBL/GenBank/DDBJ databases">
        <title>Genome sequencing of Rosenbergiella species.</title>
        <authorList>
            <person name="Alvarez-Perez S."/>
            <person name="Lievens B."/>
        </authorList>
    </citation>
    <scope>NUCLEOTIDE SEQUENCE [LARGE SCALE GENOMIC DNA]</scope>
    <source>
        <strain evidence="1 2">S61</strain>
    </source>
</reference>
<organism evidence="1 2">
    <name type="scientific">Rosenbergiella gaditana</name>
    <dbReference type="NCBI Taxonomy" id="2726987"/>
    <lineage>
        <taxon>Bacteria</taxon>
        <taxon>Pseudomonadati</taxon>
        <taxon>Pseudomonadota</taxon>
        <taxon>Gammaproteobacteria</taxon>
        <taxon>Enterobacterales</taxon>
        <taxon>Erwiniaceae</taxon>
        <taxon>Rosenbergiella</taxon>
    </lineage>
</organism>
<dbReference type="Proteomes" id="UP000790096">
    <property type="component" value="Unassembled WGS sequence"/>
</dbReference>
<dbReference type="EMBL" id="JABBFR010000006">
    <property type="protein sequence ID" value="MBT0724108.1"/>
    <property type="molecule type" value="Genomic_DNA"/>
</dbReference>
<proteinExistence type="predicted"/>